<keyword evidence="9" id="KW-1185">Reference proteome</keyword>
<evidence type="ECO:0000313" key="9">
    <source>
        <dbReference type="Proteomes" id="UP001501237"/>
    </source>
</evidence>
<comment type="catalytic activity">
    <reaction evidence="6">
        <text>2 a quinone + NADH + H(+) = 2 a 1,4-benzosemiquinone + NAD(+)</text>
        <dbReference type="Rhea" id="RHEA:65952"/>
        <dbReference type="ChEBI" id="CHEBI:15378"/>
        <dbReference type="ChEBI" id="CHEBI:57540"/>
        <dbReference type="ChEBI" id="CHEBI:57945"/>
        <dbReference type="ChEBI" id="CHEBI:132124"/>
        <dbReference type="ChEBI" id="CHEBI:134225"/>
    </reaction>
</comment>
<feature type="domain" description="Flavodoxin-like fold" evidence="7">
    <location>
        <begin position="3"/>
        <end position="194"/>
    </location>
</feature>
<comment type="function">
    <text evidence="6">Also exhibits azoreductase activity. Catalyzes the reductive cleavage of the azo bond in aromatic azo compounds to the corresponding amines.</text>
</comment>
<evidence type="ECO:0000256" key="6">
    <source>
        <dbReference type="HAMAP-Rule" id="MF_01216"/>
    </source>
</evidence>
<dbReference type="InterPro" id="IPR023048">
    <property type="entry name" value="NADH:quinone_OxRdtase_FMN_depd"/>
</dbReference>
<dbReference type="PANTHER" id="PTHR43741">
    <property type="entry name" value="FMN-DEPENDENT NADH-AZOREDUCTASE 1"/>
    <property type="match status" value="1"/>
</dbReference>
<keyword evidence="4 6" id="KW-0520">NAD</keyword>
<dbReference type="Pfam" id="PF02525">
    <property type="entry name" value="Flavodoxin_2"/>
    <property type="match status" value="1"/>
</dbReference>
<gene>
    <name evidence="6" type="primary">azoR</name>
    <name evidence="8" type="ORF">GCM10010468_62990</name>
</gene>
<dbReference type="InterPro" id="IPR050104">
    <property type="entry name" value="FMN-dep_NADH:Q_OxRdtase_AzoR1"/>
</dbReference>
<dbReference type="SUPFAM" id="SSF52218">
    <property type="entry name" value="Flavoproteins"/>
    <property type="match status" value="1"/>
</dbReference>
<comment type="caution">
    <text evidence="6">Lacks conserved residue(s) required for the propagation of feature annotation.</text>
</comment>
<feature type="binding site" evidence="6">
    <location>
        <position position="10"/>
    </location>
    <ligand>
        <name>FMN</name>
        <dbReference type="ChEBI" id="CHEBI:58210"/>
    </ligand>
</feature>
<dbReference type="PANTHER" id="PTHR43741:SF4">
    <property type="entry name" value="FMN-DEPENDENT NADH:QUINONE OXIDOREDUCTASE"/>
    <property type="match status" value="1"/>
</dbReference>
<comment type="subunit">
    <text evidence="6">Homodimer.</text>
</comment>
<comment type="similarity">
    <text evidence="6">Belongs to the azoreductase type 1 family.</text>
</comment>
<comment type="function">
    <text evidence="6">Quinone reductase that provides resistance to thiol-specific stress caused by electrophilic quinones.</text>
</comment>
<dbReference type="EC" id="1.7.1.17" evidence="6"/>
<comment type="caution">
    <text evidence="8">The sequence shown here is derived from an EMBL/GenBank/DDBJ whole genome shotgun (WGS) entry which is preliminary data.</text>
</comment>
<dbReference type="HAMAP" id="MF_01216">
    <property type="entry name" value="Azoreductase_type1"/>
    <property type="match status" value="1"/>
</dbReference>
<sequence>MPHLLHLDASPRPDGVSISRTMSAAYARQWRDLHPDGTYAYRNLSLDPIPPVDALYADMVHTVFDPETADPVRLATLRAAETVIAEVEAADVVVIGCPMHNLTVPSVLKAWIDRLLMARTIGRRIAPRPIVVLTARGGGYSPGTPMAALDFQEPYLRGVLGLIGLDAELSFIHTELTMAGTDPALAAYAEAAAASRAAAELAVAEHVAATAPRSAPAVT</sequence>
<protein>
    <recommendedName>
        <fullName evidence="6">FMN dependent NADH:quinone oxidoreductase</fullName>
        <ecNumber evidence="6">1.6.5.-</ecNumber>
    </recommendedName>
    <alternativeName>
        <fullName evidence="6">Azo-dye reductase</fullName>
    </alternativeName>
    <alternativeName>
        <fullName evidence="6">FMN-dependent NADH-azo compound oxidoreductase</fullName>
    </alternativeName>
    <alternativeName>
        <fullName evidence="6">FMN-dependent NADH-azoreductase</fullName>
        <ecNumber evidence="6">1.7.1.17</ecNumber>
    </alternativeName>
</protein>
<dbReference type="EC" id="1.6.5.-" evidence="6"/>
<keyword evidence="2 6" id="KW-0288">FMN</keyword>
<feature type="binding site" evidence="6">
    <location>
        <begin position="17"/>
        <end position="19"/>
    </location>
    <ligand>
        <name>FMN</name>
        <dbReference type="ChEBI" id="CHEBI:58210"/>
    </ligand>
</feature>
<dbReference type="Proteomes" id="UP001501237">
    <property type="component" value="Unassembled WGS sequence"/>
</dbReference>
<comment type="cofactor">
    <cofactor evidence="6">
        <name>FMN</name>
        <dbReference type="ChEBI" id="CHEBI:58210"/>
    </cofactor>
    <text evidence="6">Binds 1 FMN per subunit.</text>
</comment>
<evidence type="ECO:0000256" key="4">
    <source>
        <dbReference type="ARBA" id="ARBA00023027"/>
    </source>
</evidence>
<name>A0ABP6QHQ3_9ACTN</name>
<evidence type="ECO:0000256" key="5">
    <source>
        <dbReference type="ARBA" id="ARBA00048542"/>
    </source>
</evidence>
<evidence type="ECO:0000256" key="2">
    <source>
        <dbReference type="ARBA" id="ARBA00022643"/>
    </source>
</evidence>
<reference evidence="9" key="1">
    <citation type="journal article" date="2019" name="Int. J. Syst. Evol. Microbiol.">
        <title>The Global Catalogue of Microorganisms (GCM) 10K type strain sequencing project: providing services to taxonomists for standard genome sequencing and annotation.</title>
        <authorList>
            <consortium name="The Broad Institute Genomics Platform"/>
            <consortium name="The Broad Institute Genome Sequencing Center for Infectious Disease"/>
            <person name="Wu L."/>
            <person name="Ma J."/>
        </authorList>
    </citation>
    <scope>NUCLEOTIDE SEQUENCE [LARGE SCALE GENOMIC DNA]</scope>
    <source>
        <strain evidence="9">JCM 9377</strain>
    </source>
</reference>
<dbReference type="EMBL" id="BAAAUV010000022">
    <property type="protein sequence ID" value="GAA3231727.1"/>
    <property type="molecule type" value="Genomic_DNA"/>
</dbReference>
<evidence type="ECO:0000259" key="7">
    <source>
        <dbReference type="Pfam" id="PF02525"/>
    </source>
</evidence>
<accession>A0ABP6QHQ3</accession>
<keyword evidence="3 6" id="KW-0560">Oxidoreductase</keyword>
<keyword evidence="1 6" id="KW-0285">Flavoprotein</keyword>
<organism evidence="8 9">
    <name type="scientific">Actinocorallia longicatena</name>
    <dbReference type="NCBI Taxonomy" id="111803"/>
    <lineage>
        <taxon>Bacteria</taxon>
        <taxon>Bacillati</taxon>
        <taxon>Actinomycetota</taxon>
        <taxon>Actinomycetes</taxon>
        <taxon>Streptosporangiales</taxon>
        <taxon>Thermomonosporaceae</taxon>
        <taxon>Actinocorallia</taxon>
    </lineage>
</organism>
<proteinExistence type="inferred from homology"/>
<dbReference type="Gene3D" id="3.40.50.360">
    <property type="match status" value="1"/>
</dbReference>
<dbReference type="InterPro" id="IPR029039">
    <property type="entry name" value="Flavoprotein-like_sf"/>
</dbReference>
<comment type="catalytic activity">
    <reaction evidence="5">
        <text>N,N-dimethyl-1,4-phenylenediamine + anthranilate + 2 NAD(+) = 2-(4-dimethylaminophenyl)diazenylbenzoate + 2 NADH + 2 H(+)</text>
        <dbReference type="Rhea" id="RHEA:55872"/>
        <dbReference type="ChEBI" id="CHEBI:15378"/>
        <dbReference type="ChEBI" id="CHEBI:15783"/>
        <dbReference type="ChEBI" id="CHEBI:16567"/>
        <dbReference type="ChEBI" id="CHEBI:57540"/>
        <dbReference type="ChEBI" id="CHEBI:57945"/>
        <dbReference type="ChEBI" id="CHEBI:71579"/>
        <dbReference type="EC" id="1.7.1.17"/>
    </reaction>
    <physiologicalReaction direction="right-to-left" evidence="5">
        <dbReference type="Rhea" id="RHEA:55874"/>
    </physiologicalReaction>
</comment>
<dbReference type="InterPro" id="IPR003680">
    <property type="entry name" value="Flavodoxin_fold"/>
</dbReference>
<evidence type="ECO:0000313" key="8">
    <source>
        <dbReference type="EMBL" id="GAA3231727.1"/>
    </source>
</evidence>
<dbReference type="RefSeq" id="WP_344835553.1">
    <property type="nucleotide sequence ID" value="NZ_BAAAUV010000022.1"/>
</dbReference>
<evidence type="ECO:0000256" key="1">
    <source>
        <dbReference type="ARBA" id="ARBA00022630"/>
    </source>
</evidence>
<evidence type="ECO:0000256" key="3">
    <source>
        <dbReference type="ARBA" id="ARBA00023002"/>
    </source>
</evidence>